<keyword evidence="10" id="KW-1185">Reference proteome</keyword>
<dbReference type="OrthoDB" id="6162476at2759"/>
<evidence type="ECO:0000256" key="2">
    <source>
        <dbReference type="ARBA" id="ARBA00022723"/>
    </source>
</evidence>
<evidence type="ECO:0000256" key="3">
    <source>
        <dbReference type="ARBA" id="ARBA00022833"/>
    </source>
</evidence>
<dbReference type="SMART" id="SM00301">
    <property type="entry name" value="DM"/>
    <property type="match status" value="1"/>
</dbReference>
<keyword evidence="2 6" id="KW-0479">Metal-binding</keyword>
<dbReference type="PROSITE" id="PS50809">
    <property type="entry name" value="DM_2"/>
    <property type="match status" value="1"/>
</dbReference>
<evidence type="ECO:0000313" key="9">
    <source>
        <dbReference type="Ensembl" id="ENSSFOP00015000587.2"/>
    </source>
</evidence>
<dbReference type="GO" id="GO:0000981">
    <property type="term" value="F:DNA-binding transcription factor activity, RNA polymerase II-specific"/>
    <property type="evidence" value="ECO:0007669"/>
    <property type="project" value="TreeGrafter"/>
</dbReference>
<dbReference type="GO" id="GO:0005634">
    <property type="term" value="C:nucleus"/>
    <property type="evidence" value="ECO:0007669"/>
    <property type="project" value="UniProtKB-SubCell"/>
</dbReference>
<feature type="region of interest" description="Disordered" evidence="7">
    <location>
        <begin position="1"/>
        <end position="79"/>
    </location>
</feature>
<evidence type="ECO:0000256" key="7">
    <source>
        <dbReference type="SAM" id="MobiDB-lite"/>
    </source>
</evidence>
<feature type="DNA-binding region" description="DM" evidence="6">
    <location>
        <begin position="82"/>
        <end position="129"/>
    </location>
</feature>
<organism evidence="9 10">
    <name type="scientific">Scleropages formosus</name>
    <name type="common">Asian bonytongue</name>
    <name type="synonym">Osteoglossum formosum</name>
    <dbReference type="NCBI Taxonomy" id="113540"/>
    <lineage>
        <taxon>Eukaryota</taxon>
        <taxon>Metazoa</taxon>
        <taxon>Chordata</taxon>
        <taxon>Craniata</taxon>
        <taxon>Vertebrata</taxon>
        <taxon>Euteleostomi</taxon>
        <taxon>Actinopterygii</taxon>
        <taxon>Neopterygii</taxon>
        <taxon>Teleostei</taxon>
        <taxon>Osteoglossocephala</taxon>
        <taxon>Osteoglossomorpha</taxon>
        <taxon>Osteoglossiformes</taxon>
        <taxon>Osteoglossidae</taxon>
        <taxon>Scleropages</taxon>
    </lineage>
</organism>
<dbReference type="InterPro" id="IPR001275">
    <property type="entry name" value="DM_DNA-bd"/>
</dbReference>
<feature type="region of interest" description="Disordered" evidence="7">
    <location>
        <begin position="309"/>
        <end position="333"/>
    </location>
</feature>
<evidence type="ECO:0000256" key="1">
    <source>
        <dbReference type="ARBA" id="ARBA00006834"/>
    </source>
</evidence>
<evidence type="ECO:0000256" key="6">
    <source>
        <dbReference type="PROSITE-ProRule" id="PRU00070"/>
    </source>
</evidence>
<sequence>MTCTRLGSKSDSMKLDVLRQPGCDEGEIDVESLDGSPWPEPDADRGKRASPEVPQSQAQSQSQSQPQSQPQSLRRSSRSPKCARCRNHGVVSCLKGHKRLCRWRDCQCANCLLVVERQRVMAAQVALRRQQATEGKKEGKSAVPFRKTAYEEYSKSPSFLAKSILEGLKPVLEEPPWTKRLHRHTLSERMRKRRTFADKELEGIMLERELRQRELEELSGLQVLHPGFPSAPAAQCWVLTDPPSTAYLPMCRTSPLMLKYNFLQFQEELVKPKATRSRYDEGAEQKGSRTDRVEFTVADNWLCRTEDQPAREAPSLPRVQPQQQGFPGGLGRPPADIPVLKRVTNSLAGTEQIPCISQWVFKKHLHTVQSHGSSSIQAYSCGTRPQAEGHGSSRINSAKDGGEHTLSFSVESLLKS</sequence>
<dbReference type="GO" id="GO:0000978">
    <property type="term" value="F:RNA polymerase II cis-regulatory region sequence-specific DNA binding"/>
    <property type="evidence" value="ECO:0007669"/>
    <property type="project" value="TreeGrafter"/>
</dbReference>
<dbReference type="RefSeq" id="XP_018609559.2">
    <property type="nucleotide sequence ID" value="XM_018754043.2"/>
</dbReference>
<evidence type="ECO:0000256" key="4">
    <source>
        <dbReference type="ARBA" id="ARBA00023125"/>
    </source>
</evidence>
<keyword evidence="3 6" id="KW-0862">Zinc</keyword>
<dbReference type="GO" id="GO:0007548">
    <property type="term" value="P:sex differentiation"/>
    <property type="evidence" value="ECO:0007669"/>
    <property type="project" value="TreeGrafter"/>
</dbReference>
<dbReference type="Pfam" id="PF00751">
    <property type="entry name" value="DM"/>
    <property type="match status" value="1"/>
</dbReference>
<keyword evidence="4 6" id="KW-0238">DNA-binding</keyword>
<dbReference type="PROSITE" id="PS40000">
    <property type="entry name" value="DM_1"/>
    <property type="match status" value="1"/>
</dbReference>
<evidence type="ECO:0000259" key="8">
    <source>
        <dbReference type="PROSITE" id="PS50809"/>
    </source>
</evidence>
<feature type="compositionally biased region" description="Polar residues" evidence="7">
    <location>
        <begin position="1"/>
        <end position="10"/>
    </location>
</feature>
<dbReference type="SUPFAM" id="SSF82927">
    <property type="entry name" value="Cysteine-rich DNA binding domain, (DM domain)"/>
    <property type="match status" value="1"/>
</dbReference>
<reference evidence="9 10" key="1">
    <citation type="submission" date="2019-04" db="EMBL/GenBank/DDBJ databases">
        <authorList>
            <consortium name="Wellcome Sanger Institute Data Sharing"/>
        </authorList>
    </citation>
    <scope>NUCLEOTIDE SEQUENCE [LARGE SCALE GENOMIC DNA]</scope>
</reference>
<protein>
    <submittedName>
        <fullName evidence="9">Doublesex and mab-3 related transcription factor 2b</fullName>
    </submittedName>
</protein>
<dbReference type="GeneTree" id="ENSGT00940000156282"/>
<dbReference type="AlphaFoldDB" id="A0A8C9QQD3"/>
<gene>
    <name evidence="9" type="primary">dmrt2b</name>
</gene>
<comment type="similarity">
    <text evidence="1">Belongs to the DMRT family.</text>
</comment>
<dbReference type="FunFam" id="4.10.1040.10:FF:000001">
    <property type="entry name" value="doublesex- and mab-3-related transcription factor 1"/>
    <property type="match status" value="1"/>
</dbReference>
<dbReference type="Gene3D" id="4.10.1040.10">
    <property type="entry name" value="DM DNA-binding domain"/>
    <property type="match status" value="1"/>
</dbReference>
<dbReference type="InterPro" id="IPR036407">
    <property type="entry name" value="DM_DNA-bd_sf"/>
</dbReference>
<dbReference type="InterPro" id="IPR026607">
    <property type="entry name" value="DMRT"/>
</dbReference>
<feature type="region of interest" description="Disordered" evidence="7">
    <location>
        <begin position="376"/>
        <end position="402"/>
    </location>
</feature>
<dbReference type="PANTHER" id="PTHR12322">
    <property type="entry name" value="DOUBLESEX AND MAB-3 RELATED TRANSCRIPTION FACTOR DMRT"/>
    <property type="match status" value="1"/>
</dbReference>
<name>A0A8C9QQD3_SCLFO</name>
<dbReference type="Ensembl" id="ENSSFOT00015000615.2">
    <property type="protein sequence ID" value="ENSSFOP00015000587.2"/>
    <property type="gene ID" value="ENSSFOG00015000463.2"/>
</dbReference>
<comment type="subcellular location">
    <subcellularLocation>
        <location evidence="6">Nucleus</location>
    </subcellularLocation>
</comment>
<proteinExistence type="inferred from homology"/>
<evidence type="ECO:0000313" key="10">
    <source>
        <dbReference type="Proteomes" id="UP000694397"/>
    </source>
</evidence>
<evidence type="ECO:0000256" key="5">
    <source>
        <dbReference type="ARBA" id="ARBA00023242"/>
    </source>
</evidence>
<feature type="compositionally biased region" description="Low complexity" evidence="7">
    <location>
        <begin position="54"/>
        <end position="74"/>
    </location>
</feature>
<feature type="domain" description="DM" evidence="8">
    <location>
        <begin position="82"/>
        <end position="129"/>
    </location>
</feature>
<reference evidence="9" key="2">
    <citation type="submission" date="2025-08" db="UniProtKB">
        <authorList>
            <consortium name="Ensembl"/>
        </authorList>
    </citation>
    <scope>IDENTIFICATION</scope>
</reference>
<keyword evidence="5 6" id="KW-0539">Nucleus</keyword>
<dbReference type="Proteomes" id="UP000694397">
    <property type="component" value="Chromosome 9"/>
</dbReference>
<reference evidence="9" key="3">
    <citation type="submission" date="2025-09" db="UniProtKB">
        <authorList>
            <consortium name="Ensembl"/>
        </authorList>
    </citation>
    <scope>IDENTIFICATION</scope>
</reference>
<dbReference type="GO" id="GO:0046872">
    <property type="term" value="F:metal ion binding"/>
    <property type="evidence" value="ECO:0007669"/>
    <property type="project" value="UniProtKB-KW"/>
</dbReference>
<dbReference type="PANTHER" id="PTHR12322:SF123">
    <property type="entry name" value="DOUBLESEX-AND MAB-3-RELATED TRANSCRIPTION FACTOR 2B"/>
    <property type="match status" value="1"/>
</dbReference>
<accession>A0A8C9QQD3</accession>
<dbReference type="GeneID" id="108935453"/>